<dbReference type="CDD" id="cd11065">
    <property type="entry name" value="CYP64-like"/>
    <property type="match status" value="1"/>
</dbReference>
<dbReference type="AlphaFoldDB" id="A0AAD7DPW5"/>
<keyword evidence="8" id="KW-0503">Monooxygenase</keyword>
<keyword evidence="12" id="KW-1185">Reference proteome</keyword>
<dbReference type="PANTHER" id="PTHR46300:SF7">
    <property type="entry name" value="P450, PUTATIVE (EUROFUNG)-RELATED"/>
    <property type="match status" value="1"/>
</dbReference>
<evidence type="ECO:0000256" key="2">
    <source>
        <dbReference type="ARBA" id="ARBA00005179"/>
    </source>
</evidence>
<comment type="similarity">
    <text evidence="3">Belongs to the cytochrome P450 family.</text>
</comment>
<comment type="pathway">
    <text evidence="2">Secondary metabolite biosynthesis.</text>
</comment>
<evidence type="ECO:0000256" key="7">
    <source>
        <dbReference type="ARBA" id="ARBA00023004"/>
    </source>
</evidence>
<dbReference type="PANTHER" id="PTHR46300">
    <property type="entry name" value="P450, PUTATIVE (EUROFUNG)-RELATED-RELATED"/>
    <property type="match status" value="1"/>
</dbReference>
<dbReference type="GO" id="GO:0020037">
    <property type="term" value="F:heme binding"/>
    <property type="evidence" value="ECO:0007669"/>
    <property type="project" value="InterPro"/>
</dbReference>
<feature type="region of interest" description="Disordered" evidence="10">
    <location>
        <begin position="160"/>
        <end position="180"/>
    </location>
</feature>
<dbReference type="Proteomes" id="UP001221757">
    <property type="component" value="Unassembled WGS sequence"/>
</dbReference>
<dbReference type="PRINTS" id="PR00463">
    <property type="entry name" value="EP450I"/>
</dbReference>
<dbReference type="InterPro" id="IPR036396">
    <property type="entry name" value="Cyt_P450_sf"/>
</dbReference>
<keyword evidence="6" id="KW-0560">Oxidoreductase</keyword>
<dbReference type="GO" id="GO:0005506">
    <property type="term" value="F:iron ion binding"/>
    <property type="evidence" value="ECO:0007669"/>
    <property type="project" value="InterPro"/>
</dbReference>
<evidence type="ECO:0000256" key="8">
    <source>
        <dbReference type="ARBA" id="ARBA00023033"/>
    </source>
</evidence>
<dbReference type="Pfam" id="PF00067">
    <property type="entry name" value="p450"/>
    <property type="match status" value="3"/>
</dbReference>
<evidence type="ECO:0000256" key="1">
    <source>
        <dbReference type="ARBA" id="ARBA00001971"/>
    </source>
</evidence>
<sequence length="1115" mass="123724">MGGRARGNGARPCISVQRCTAVHGTHSQQLAGPHEHCPRMARTQRAASARQGKTSVVKIPPVELPDGPHTEDGNLPWMPDPYAFPPYARPWWGNTEWARMGRSASSHEFSWWSASNSETDLLATDGSAESSSSSCHQIRWSCQPATMMANRRSIAAASPATYSPTWKTSKPRSGPPLPPGPRALPVLGNVRDLPKESPWVSFAEMGRKWGDIVSITVLGQTMIIINSPKVAEDLLDVKGANFSDRPVVQMGGELVGFRNALSFCQYGDRVRKERKLFHQLFGTSKAIERFLPLHRLEIRKLLQYLVRHPDGAVKGVQRTTGAIVFRIAYGYRIAEGPDRFLDLFDVRSDIFARSTQPAAFLVNFIPARTSRSLDFTYILLTSLVPAAGTAEESFTSTLLHERPDEEYLIKWAASAILAACQAEAQRELDRVVGTERLPELSDRPELPYINALCKEVLRWHNAAPTGVPHRTREDFVYEREGGDPPLLIPKDSLIITNIWQGSHSHMTHDPTRYRNPLAFDPSRFIPTDTKKAEQDPSRICFGYGRRICPDSKPRTGKLLADTSIFMACSTILAVFNISKVYKDGVAVEPLLGQTTGTVRCIPVRWVGGLEMLSVVNARNELDWNSEIKTPSSMSLYPASFLPHTAPTPMSASFLHSLDTRWALIAAAFALGFHYTQRNKKPPLPPGPRGLPFVGNILDVPSGEIWLQFARLGEVWVMSTFLSRDISSLTMFGQTMVIVNSLKVAEDLLDTRGTNFSDRPVIPMGGELIGFNNSLSLCQYGERVRTERKLFHQLLGTHASIKNLAPLVSSEVHKLLQNLVLNPAGIMDEIGRRTGAMALRIAYGYHIIEGPESDPYLEAFETSVNNFGSTTTPGAFLIDIIPALRYWPEWLPGGGFHTTARVWGKQLHDTIDSGLEYVKSQLAMGTAEPSFVSGLLEEGKHSDYLIKWAAASIQAGGSDTTAAQLKGFLLAMILYPDVQVAAQKELDAVIGSDRLPDSSDRAQLPYVDALCKEVLRWHISAPTGVPHRTREDFIYDRGEESKPMLIPKDSFVIPNIWFVISPASLIKELNLPPRKMTHDSERYANPMVFDPTRFIATASKPVEVDPTRMCFGFGRR</sequence>
<keyword evidence="5 9" id="KW-0479">Metal-binding</keyword>
<evidence type="ECO:0000313" key="11">
    <source>
        <dbReference type="EMBL" id="KAJ7696322.1"/>
    </source>
</evidence>
<accession>A0AAD7DPW5</accession>
<evidence type="ECO:0000256" key="6">
    <source>
        <dbReference type="ARBA" id="ARBA00023002"/>
    </source>
</evidence>
<gene>
    <name evidence="11" type="ORF">B0H17DRAFT_1131098</name>
</gene>
<keyword evidence="7 9" id="KW-0408">Iron</keyword>
<evidence type="ECO:0000256" key="3">
    <source>
        <dbReference type="ARBA" id="ARBA00010617"/>
    </source>
</evidence>
<evidence type="ECO:0000313" key="12">
    <source>
        <dbReference type="Proteomes" id="UP001221757"/>
    </source>
</evidence>
<proteinExistence type="inferred from homology"/>
<reference evidence="11" key="1">
    <citation type="submission" date="2023-03" db="EMBL/GenBank/DDBJ databases">
        <title>Massive genome expansion in bonnet fungi (Mycena s.s.) driven by repeated elements and novel gene families across ecological guilds.</title>
        <authorList>
            <consortium name="Lawrence Berkeley National Laboratory"/>
            <person name="Harder C.B."/>
            <person name="Miyauchi S."/>
            <person name="Viragh M."/>
            <person name="Kuo A."/>
            <person name="Thoen E."/>
            <person name="Andreopoulos B."/>
            <person name="Lu D."/>
            <person name="Skrede I."/>
            <person name="Drula E."/>
            <person name="Henrissat B."/>
            <person name="Morin E."/>
            <person name="Kohler A."/>
            <person name="Barry K."/>
            <person name="LaButti K."/>
            <person name="Morin E."/>
            <person name="Salamov A."/>
            <person name="Lipzen A."/>
            <person name="Mereny Z."/>
            <person name="Hegedus B."/>
            <person name="Baldrian P."/>
            <person name="Stursova M."/>
            <person name="Weitz H."/>
            <person name="Taylor A."/>
            <person name="Grigoriev I.V."/>
            <person name="Nagy L.G."/>
            <person name="Martin F."/>
            <person name="Kauserud H."/>
        </authorList>
    </citation>
    <scope>NUCLEOTIDE SEQUENCE</scope>
    <source>
        <strain evidence="11">CBHHK067</strain>
    </source>
</reference>
<feature type="binding site" description="axial binding residue" evidence="9">
    <location>
        <position position="548"/>
    </location>
    <ligand>
        <name>heme</name>
        <dbReference type="ChEBI" id="CHEBI:30413"/>
    </ligand>
    <ligandPart>
        <name>Fe</name>
        <dbReference type="ChEBI" id="CHEBI:18248"/>
    </ligandPart>
</feature>
<evidence type="ECO:0000256" key="10">
    <source>
        <dbReference type="SAM" id="MobiDB-lite"/>
    </source>
</evidence>
<dbReference type="GO" id="GO:0004497">
    <property type="term" value="F:monooxygenase activity"/>
    <property type="evidence" value="ECO:0007669"/>
    <property type="project" value="UniProtKB-KW"/>
</dbReference>
<dbReference type="InterPro" id="IPR050364">
    <property type="entry name" value="Cytochrome_P450_fung"/>
</dbReference>
<dbReference type="Gene3D" id="1.10.630.10">
    <property type="entry name" value="Cytochrome P450"/>
    <property type="match status" value="3"/>
</dbReference>
<dbReference type="InterPro" id="IPR002401">
    <property type="entry name" value="Cyt_P450_E_grp-I"/>
</dbReference>
<name>A0AAD7DPW5_MYCRO</name>
<evidence type="ECO:0000256" key="5">
    <source>
        <dbReference type="ARBA" id="ARBA00022723"/>
    </source>
</evidence>
<evidence type="ECO:0000256" key="9">
    <source>
        <dbReference type="PIRSR" id="PIRSR602401-1"/>
    </source>
</evidence>
<organism evidence="11 12">
    <name type="scientific">Mycena rosella</name>
    <name type="common">Pink bonnet</name>
    <name type="synonym">Agaricus rosellus</name>
    <dbReference type="NCBI Taxonomy" id="1033263"/>
    <lineage>
        <taxon>Eukaryota</taxon>
        <taxon>Fungi</taxon>
        <taxon>Dikarya</taxon>
        <taxon>Basidiomycota</taxon>
        <taxon>Agaricomycotina</taxon>
        <taxon>Agaricomycetes</taxon>
        <taxon>Agaricomycetidae</taxon>
        <taxon>Agaricales</taxon>
        <taxon>Marasmiineae</taxon>
        <taxon>Mycenaceae</taxon>
        <taxon>Mycena</taxon>
    </lineage>
</organism>
<evidence type="ECO:0000256" key="4">
    <source>
        <dbReference type="ARBA" id="ARBA00022617"/>
    </source>
</evidence>
<protein>
    <submittedName>
        <fullName evidence="11">Cytochrome P450</fullName>
    </submittedName>
</protein>
<keyword evidence="4 9" id="KW-0349">Heme</keyword>
<dbReference type="EMBL" id="JARKIE010000035">
    <property type="protein sequence ID" value="KAJ7696322.1"/>
    <property type="molecule type" value="Genomic_DNA"/>
</dbReference>
<dbReference type="InterPro" id="IPR001128">
    <property type="entry name" value="Cyt_P450"/>
</dbReference>
<dbReference type="SUPFAM" id="SSF48264">
    <property type="entry name" value="Cytochrome P450"/>
    <property type="match status" value="2"/>
</dbReference>
<comment type="caution">
    <text evidence="11">The sequence shown here is derived from an EMBL/GenBank/DDBJ whole genome shotgun (WGS) entry which is preliminary data.</text>
</comment>
<comment type="cofactor">
    <cofactor evidence="1 9">
        <name>heme</name>
        <dbReference type="ChEBI" id="CHEBI:30413"/>
    </cofactor>
</comment>
<dbReference type="GO" id="GO:0016705">
    <property type="term" value="F:oxidoreductase activity, acting on paired donors, with incorporation or reduction of molecular oxygen"/>
    <property type="evidence" value="ECO:0007669"/>
    <property type="project" value="InterPro"/>
</dbReference>